<comment type="caution">
    <text evidence="1">The sequence shown here is derived from an EMBL/GenBank/DDBJ whole genome shotgun (WGS) entry which is preliminary data.</text>
</comment>
<sequence>MSIHRGEIRIALKFTPDRCCRATMTMNSKCRKRATVDGRNHPKICKRTKC</sequence>
<dbReference type="EMBL" id="JBBNAG010000002">
    <property type="protein sequence ID" value="KAK9158536.1"/>
    <property type="molecule type" value="Genomic_DNA"/>
</dbReference>
<keyword evidence="2" id="KW-1185">Reference proteome</keyword>
<name>A0AAP0KTW5_9MAGN</name>
<dbReference type="AlphaFoldDB" id="A0AAP0KTW5"/>
<dbReference type="Proteomes" id="UP001419268">
    <property type="component" value="Unassembled WGS sequence"/>
</dbReference>
<protein>
    <submittedName>
        <fullName evidence="1">Uncharacterized protein</fullName>
    </submittedName>
</protein>
<accession>A0AAP0KTW5</accession>
<evidence type="ECO:0000313" key="2">
    <source>
        <dbReference type="Proteomes" id="UP001419268"/>
    </source>
</evidence>
<reference evidence="1 2" key="1">
    <citation type="submission" date="2024-01" db="EMBL/GenBank/DDBJ databases">
        <title>Genome assemblies of Stephania.</title>
        <authorList>
            <person name="Yang L."/>
        </authorList>
    </citation>
    <scope>NUCLEOTIDE SEQUENCE [LARGE SCALE GENOMIC DNA]</scope>
    <source>
        <strain evidence="1">JXDWG</strain>
        <tissue evidence="1">Leaf</tissue>
    </source>
</reference>
<organism evidence="1 2">
    <name type="scientific">Stephania cephalantha</name>
    <dbReference type="NCBI Taxonomy" id="152367"/>
    <lineage>
        <taxon>Eukaryota</taxon>
        <taxon>Viridiplantae</taxon>
        <taxon>Streptophyta</taxon>
        <taxon>Embryophyta</taxon>
        <taxon>Tracheophyta</taxon>
        <taxon>Spermatophyta</taxon>
        <taxon>Magnoliopsida</taxon>
        <taxon>Ranunculales</taxon>
        <taxon>Menispermaceae</taxon>
        <taxon>Menispermoideae</taxon>
        <taxon>Cissampelideae</taxon>
        <taxon>Stephania</taxon>
    </lineage>
</organism>
<evidence type="ECO:0000313" key="1">
    <source>
        <dbReference type="EMBL" id="KAK9158536.1"/>
    </source>
</evidence>
<gene>
    <name evidence="1" type="ORF">Scep_005110</name>
</gene>
<proteinExistence type="predicted"/>